<gene>
    <name evidence="9" type="ORF">GYA55_03310</name>
</gene>
<comment type="similarity">
    <text evidence="7">Belongs to the glycosyltransferase 87 family.</text>
</comment>
<keyword evidence="5 8" id="KW-1133">Transmembrane helix</keyword>
<dbReference type="GO" id="GO:0005886">
    <property type="term" value="C:plasma membrane"/>
    <property type="evidence" value="ECO:0007669"/>
    <property type="project" value="UniProtKB-SubCell"/>
</dbReference>
<dbReference type="Proteomes" id="UP000524246">
    <property type="component" value="Unassembled WGS sequence"/>
</dbReference>
<evidence type="ECO:0000256" key="3">
    <source>
        <dbReference type="ARBA" id="ARBA00022679"/>
    </source>
</evidence>
<evidence type="ECO:0000256" key="4">
    <source>
        <dbReference type="ARBA" id="ARBA00022692"/>
    </source>
</evidence>
<evidence type="ECO:0000256" key="7">
    <source>
        <dbReference type="ARBA" id="ARBA00024033"/>
    </source>
</evidence>
<comment type="subcellular location">
    <subcellularLocation>
        <location evidence="1">Cell membrane</location>
        <topology evidence="1">Multi-pass membrane protein</topology>
    </subcellularLocation>
</comment>
<keyword evidence="4 8" id="KW-0812">Transmembrane</keyword>
<accession>A0A7X9IKP6</accession>
<feature type="transmembrane region" description="Helical" evidence="8">
    <location>
        <begin position="225"/>
        <end position="254"/>
    </location>
</feature>
<reference evidence="9 10" key="1">
    <citation type="journal article" date="2020" name="Biotechnol. Biofuels">
        <title>New insights from the biogas microbiome by comprehensive genome-resolved metagenomics of nearly 1600 species originating from multiple anaerobic digesters.</title>
        <authorList>
            <person name="Campanaro S."/>
            <person name="Treu L."/>
            <person name="Rodriguez-R L.M."/>
            <person name="Kovalovszki A."/>
            <person name="Ziels R.M."/>
            <person name="Maus I."/>
            <person name="Zhu X."/>
            <person name="Kougias P.G."/>
            <person name="Basile A."/>
            <person name="Luo G."/>
            <person name="Schluter A."/>
            <person name="Konstantinidis K.T."/>
            <person name="Angelidaki I."/>
        </authorList>
    </citation>
    <scope>NUCLEOTIDE SEQUENCE [LARGE SCALE GENOMIC DNA]</scope>
    <source>
        <strain evidence="9">AS27yjCOA_65</strain>
    </source>
</reference>
<feature type="transmembrane region" description="Helical" evidence="8">
    <location>
        <begin position="36"/>
        <end position="59"/>
    </location>
</feature>
<protein>
    <submittedName>
        <fullName evidence="9">DUF2029 domain-containing protein</fullName>
    </submittedName>
</protein>
<feature type="transmembrane region" description="Helical" evidence="8">
    <location>
        <begin position="181"/>
        <end position="204"/>
    </location>
</feature>
<feature type="transmembrane region" description="Helical" evidence="8">
    <location>
        <begin position="71"/>
        <end position="92"/>
    </location>
</feature>
<sequence>MQDTAFLFDYYIMWSFGALALQGANPYDEASIRATLAGLDLVCNHPLCGHVPWILWLYSLLALFPFDVSRILFFAIMLSAIAVSIGWSWRFLKEEHANFNLTGIELAIAVLAFSPNINSLRWGQTNPLLLLGLIGFLHYRRKGDERSAGLALSFLLSKPHLVLPLLAYLTAYWIRTRRASAFVYCALALLLQLGMTFALSPQALHSYPQDMLRCMEISKAFHMPAFSILLPNLFGIPALYYLILFIGISAGAVLGLKRNSEVTKDIYLVLPLSLLVAPYTWSHSYVLLLIPYLDIVWHGLRWWKSLTLAILGIAALVQYWLSFTQAFGVDVYMVFIPITILTLQCLIRWSAYPLRAGTCKDRDP</sequence>
<feature type="transmembrane region" description="Helical" evidence="8">
    <location>
        <begin position="302"/>
        <end position="321"/>
    </location>
</feature>
<evidence type="ECO:0000313" key="10">
    <source>
        <dbReference type="Proteomes" id="UP000524246"/>
    </source>
</evidence>
<dbReference type="InterPro" id="IPR018584">
    <property type="entry name" value="GT87"/>
</dbReference>
<dbReference type="GO" id="GO:0016758">
    <property type="term" value="F:hexosyltransferase activity"/>
    <property type="evidence" value="ECO:0007669"/>
    <property type="project" value="InterPro"/>
</dbReference>
<evidence type="ECO:0000256" key="8">
    <source>
        <dbReference type="SAM" id="Phobius"/>
    </source>
</evidence>
<keyword evidence="2" id="KW-1003">Cell membrane</keyword>
<dbReference type="EMBL" id="JAAZON010000127">
    <property type="protein sequence ID" value="NMC62175.1"/>
    <property type="molecule type" value="Genomic_DNA"/>
</dbReference>
<evidence type="ECO:0000256" key="2">
    <source>
        <dbReference type="ARBA" id="ARBA00022475"/>
    </source>
</evidence>
<feature type="transmembrane region" description="Helical" evidence="8">
    <location>
        <begin position="6"/>
        <end position="24"/>
    </location>
</feature>
<feature type="transmembrane region" description="Helical" evidence="8">
    <location>
        <begin position="327"/>
        <end position="347"/>
    </location>
</feature>
<keyword evidence="3" id="KW-0808">Transferase</keyword>
<feature type="transmembrane region" description="Helical" evidence="8">
    <location>
        <begin position="151"/>
        <end position="175"/>
    </location>
</feature>
<dbReference type="Pfam" id="PF09594">
    <property type="entry name" value="GT87"/>
    <property type="match status" value="1"/>
</dbReference>
<keyword evidence="6 8" id="KW-0472">Membrane</keyword>
<dbReference type="AlphaFoldDB" id="A0A7X9IKP6"/>
<evidence type="ECO:0000256" key="6">
    <source>
        <dbReference type="ARBA" id="ARBA00023136"/>
    </source>
</evidence>
<organism evidence="9 10">
    <name type="scientific">SAR324 cluster bacterium</name>
    <dbReference type="NCBI Taxonomy" id="2024889"/>
    <lineage>
        <taxon>Bacteria</taxon>
        <taxon>Deltaproteobacteria</taxon>
        <taxon>SAR324 cluster</taxon>
    </lineage>
</organism>
<evidence type="ECO:0000256" key="5">
    <source>
        <dbReference type="ARBA" id="ARBA00022989"/>
    </source>
</evidence>
<evidence type="ECO:0000256" key="1">
    <source>
        <dbReference type="ARBA" id="ARBA00004651"/>
    </source>
</evidence>
<name>A0A7X9IKP6_9DELT</name>
<feature type="transmembrane region" description="Helical" evidence="8">
    <location>
        <begin position="266"/>
        <end position="290"/>
    </location>
</feature>
<evidence type="ECO:0000313" key="9">
    <source>
        <dbReference type="EMBL" id="NMC62175.1"/>
    </source>
</evidence>
<proteinExistence type="inferred from homology"/>
<comment type="caution">
    <text evidence="9">The sequence shown here is derived from an EMBL/GenBank/DDBJ whole genome shotgun (WGS) entry which is preliminary data.</text>
</comment>